<dbReference type="GO" id="GO:0016746">
    <property type="term" value="F:acyltransferase activity"/>
    <property type="evidence" value="ECO:0007669"/>
    <property type="project" value="UniProtKB-KW"/>
</dbReference>
<keyword evidence="8" id="KW-1185">Reference proteome</keyword>
<protein>
    <submittedName>
        <fullName evidence="7">Predicted acyltransferase, LPLAT superfamily</fullName>
    </submittedName>
</protein>
<dbReference type="CDD" id="cd07984">
    <property type="entry name" value="LPLAT_LABLAT-like"/>
    <property type="match status" value="1"/>
</dbReference>
<evidence type="ECO:0000256" key="6">
    <source>
        <dbReference type="ARBA" id="ARBA00023315"/>
    </source>
</evidence>
<evidence type="ECO:0000256" key="1">
    <source>
        <dbReference type="ARBA" id="ARBA00004533"/>
    </source>
</evidence>
<name>A0ABY1QKR6_9BURK</name>
<comment type="subcellular location">
    <subcellularLocation>
        <location evidence="1">Cell inner membrane</location>
    </subcellularLocation>
</comment>
<keyword evidence="4" id="KW-0808">Transferase</keyword>
<dbReference type="PIRSF" id="PIRSF028561">
    <property type="entry name" value="Ac_Trasf"/>
    <property type="match status" value="1"/>
</dbReference>
<dbReference type="Pfam" id="PF03279">
    <property type="entry name" value="Lip_A_acyltrans"/>
    <property type="match status" value="1"/>
</dbReference>
<keyword evidence="6 7" id="KW-0012">Acyltransferase</keyword>
<dbReference type="Proteomes" id="UP001158049">
    <property type="component" value="Unassembled WGS sequence"/>
</dbReference>
<dbReference type="InterPro" id="IPR014548">
    <property type="entry name" value="Ac_Trasf"/>
</dbReference>
<evidence type="ECO:0000256" key="5">
    <source>
        <dbReference type="ARBA" id="ARBA00023136"/>
    </source>
</evidence>
<proteinExistence type="predicted"/>
<evidence type="ECO:0000256" key="3">
    <source>
        <dbReference type="ARBA" id="ARBA00022519"/>
    </source>
</evidence>
<evidence type="ECO:0000256" key="4">
    <source>
        <dbReference type="ARBA" id="ARBA00022679"/>
    </source>
</evidence>
<keyword evidence="5" id="KW-0472">Membrane</keyword>
<evidence type="ECO:0000313" key="7">
    <source>
        <dbReference type="EMBL" id="SMP73994.1"/>
    </source>
</evidence>
<organism evidence="7 8">
    <name type="scientific">Noviherbaspirillum suwonense</name>
    <dbReference type="NCBI Taxonomy" id="1224511"/>
    <lineage>
        <taxon>Bacteria</taxon>
        <taxon>Pseudomonadati</taxon>
        <taxon>Pseudomonadota</taxon>
        <taxon>Betaproteobacteria</taxon>
        <taxon>Burkholderiales</taxon>
        <taxon>Oxalobacteraceae</taxon>
        <taxon>Noviherbaspirillum</taxon>
    </lineage>
</organism>
<evidence type="ECO:0000313" key="8">
    <source>
        <dbReference type="Proteomes" id="UP001158049"/>
    </source>
</evidence>
<reference evidence="7 8" key="1">
    <citation type="submission" date="2017-05" db="EMBL/GenBank/DDBJ databases">
        <authorList>
            <person name="Varghese N."/>
            <person name="Submissions S."/>
        </authorList>
    </citation>
    <scope>NUCLEOTIDE SEQUENCE [LARGE SCALE GENOMIC DNA]</scope>
    <source>
        <strain evidence="7 8">DSM 26001</strain>
    </source>
</reference>
<evidence type="ECO:0000256" key="2">
    <source>
        <dbReference type="ARBA" id="ARBA00022475"/>
    </source>
</evidence>
<dbReference type="PANTHER" id="PTHR30606">
    <property type="entry name" value="LIPID A BIOSYNTHESIS LAUROYL ACYLTRANSFERASE"/>
    <property type="match status" value="1"/>
</dbReference>
<comment type="caution">
    <text evidence="7">The sequence shown here is derived from an EMBL/GenBank/DDBJ whole genome shotgun (WGS) entry which is preliminary data.</text>
</comment>
<dbReference type="PANTHER" id="PTHR30606:SF9">
    <property type="entry name" value="LIPID A BIOSYNTHESIS LAUROYLTRANSFERASE"/>
    <property type="match status" value="1"/>
</dbReference>
<sequence length="324" mass="36345">MKDVHANMQLSKENDTTGAAWRAAPERSNMAMLRIMTWISLRLGRPAGRVVLHLITAYFLLFAPDSRGASRDYLARVLGRRVRVSDLYRHIFTFAATIHDRVYLLNNRFDMFDIEVSGDRMVTDLLADGRGLFLIGAHMGSFEVMRALGRQHAGLDVAMAMFEGNARKVNQMLNAISPMAQQDVIALGQVDSMLKISACLDRGTAVGMLADRRFGGDVMRTMPFLGGQADLPLGPFRMAAVLRRPVVFMTGLYMGGSRYRIHFEPLADFSKLQAGERQQAIQQAMERYVGLLEKHCRQTPYNWFNFFRFWHADSAAASAGKAGE</sequence>
<keyword evidence="2" id="KW-1003">Cell membrane</keyword>
<dbReference type="EMBL" id="FXUL01000020">
    <property type="protein sequence ID" value="SMP73994.1"/>
    <property type="molecule type" value="Genomic_DNA"/>
</dbReference>
<keyword evidence="3" id="KW-0997">Cell inner membrane</keyword>
<accession>A0ABY1QKR6</accession>
<dbReference type="InterPro" id="IPR004960">
    <property type="entry name" value="LipA_acyltrans"/>
</dbReference>
<gene>
    <name evidence="7" type="ORF">SAMN06295970_12017</name>
</gene>